<protein>
    <recommendedName>
        <fullName evidence="5">DUF974 domain-containing protein</fullName>
    </recommendedName>
</protein>
<dbReference type="InterPro" id="IPR055427">
    <property type="entry name" value="TRAPPC13_N"/>
</dbReference>
<evidence type="ECO:0000313" key="4">
    <source>
        <dbReference type="Proteomes" id="UP000716446"/>
    </source>
</evidence>
<feature type="domain" description="Trafficking protein particle complex subunit 13 N-terminal" evidence="1">
    <location>
        <begin position="18"/>
        <end position="185"/>
    </location>
</feature>
<feature type="non-terminal residue" evidence="3">
    <location>
        <position position="1"/>
    </location>
</feature>
<evidence type="ECO:0008006" key="5">
    <source>
        <dbReference type="Google" id="ProtNLM"/>
    </source>
</evidence>
<dbReference type="EMBL" id="CAIJEN010000015">
    <property type="protein sequence ID" value="CAD0095161.1"/>
    <property type="molecule type" value="Genomic_DNA"/>
</dbReference>
<dbReference type="AlphaFoldDB" id="A0A9N8PHV1"/>
<evidence type="ECO:0000259" key="2">
    <source>
        <dbReference type="Pfam" id="PF23647"/>
    </source>
</evidence>
<reference evidence="3" key="1">
    <citation type="submission" date="2020-06" db="EMBL/GenBank/DDBJ databases">
        <authorList>
            <person name="Onetto C."/>
        </authorList>
    </citation>
    <scope>NUCLEOTIDE SEQUENCE</scope>
</reference>
<evidence type="ECO:0000313" key="3">
    <source>
        <dbReference type="EMBL" id="CAD0095161.1"/>
    </source>
</evidence>
<dbReference type="Pfam" id="PF23647">
    <property type="entry name" value="TRAPPC13_M"/>
    <property type="match status" value="1"/>
</dbReference>
<evidence type="ECO:0000259" key="1">
    <source>
        <dbReference type="Pfam" id="PF06159"/>
    </source>
</evidence>
<sequence length="309" mass="33245">QSMAQARAGSVAGGAAPHSISLKVLRHLSSRARLSHPSLSPAHTLPGTDPIANASLPYPQAPADTFPLSPLLALPPAFGAAYVGTVFSCTLCANNELPPSSPVVVRDVQLSAELQVPSGSIALALEGPDAAEEQDIQPAQTLQRVVRHELREDGPHVLAVTVTYQETRDDATNKRTFRKLYQFVAQPALGVRTKVGDLAVKKDAPDTRSFVLEAQLENLTEKSVVLEKVTVSTAQGLTSRSLNWNKADDRPVLNPQDVMQVAFTLQQNQGEQLDEKTGRTVLAQLHVDWKSQNGEMGSLTTGWLASRAR</sequence>
<dbReference type="InterPro" id="IPR055429">
    <property type="entry name" value="TRAPPC13_M"/>
</dbReference>
<dbReference type="Pfam" id="PF06159">
    <property type="entry name" value="TRAPPC13_N"/>
    <property type="match status" value="1"/>
</dbReference>
<dbReference type="Proteomes" id="UP000716446">
    <property type="component" value="Unassembled WGS sequence"/>
</dbReference>
<dbReference type="InterPro" id="IPR010378">
    <property type="entry name" value="TRAPPC13"/>
</dbReference>
<organism evidence="3 4">
    <name type="scientific">Aureobasidium vineae</name>
    <dbReference type="NCBI Taxonomy" id="2773715"/>
    <lineage>
        <taxon>Eukaryota</taxon>
        <taxon>Fungi</taxon>
        <taxon>Dikarya</taxon>
        <taxon>Ascomycota</taxon>
        <taxon>Pezizomycotina</taxon>
        <taxon>Dothideomycetes</taxon>
        <taxon>Dothideomycetidae</taxon>
        <taxon>Dothideales</taxon>
        <taxon>Saccotheciaceae</taxon>
        <taxon>Aureobasidium</taxon>
    </lineage>
</organism>
<dbReference type="PANTHER" id="PTHR13134">
    <property type="entry name" value="TRAFFICKING PROTEIN PARTICLE COMPLEX SUBUNIT 13"/>
    <property type="match status" value="1"/>
</dbReference>
<accession>A0A9N8PHV1</accession>
<proteinExistence type="predicted"/>
<dbReference type="PANTHER" id="PTHR13134:SF3">
    <property type="entry name" value="TRAFFICKING PROTEIN PARTICLE COMPLEX SUBUNIT 13"/>
    <property type="match status" value="1"/>
</dbReference>
<gene>
    <name evidence="3" type="ORF">AWRI4619_LOCUS8669</name>
</gene>
<comment type="caution">
    <text evidence="3">The sequence shown here is derived from an EMBL/GenBank/DDBJ whole genome shotgun (WGS) entry which is preliminary data.</text>
</comment>
<dbReference type="GO" id="GO:1990072">
    <property type="term" value="C:TRAPPIII protein complex"/>
    <property type="evidence" value="ECO:0007669"/>
    <property type="project" value="TreeGrafter"/>
</dbReference>
<feature type="domain" description="Trafficking protein particle complex subunit 13 middle" evidence="2">
    <location>
        <begin position="191"/>
        <end position="305"/>
    </location>
</feature>
<keyword evidence="4" id="KW-1185">Reference proteome</keyword>
<name>A0A9N8PHV1_9PEZI</name>